<dbReference type="CDD" id="cd18793">
    <property type="entry name" value="SF2_C_SNF"/>
    <property type="match status" value="1"/>
</dbReference>
<dbReference type="KEGG" id="mis:MICPUN_64101"/>
<feature type="domain" description="RING-type" evidence="5">
    <location>
        <begin position="1313"/>
        <end position="1361"/>
    </location>
</feature>
<name>C1EH46_MICCC</name>
<evidence type="ECO:0000313" key="6">
    <source>
        <dbReference type="EMBL" id="ACO67442.1"/>
    </source>
</evidence>
<organism evidence="6 7">
    <name type="scientific">Micromonas commoda (strain RCC299 / NOUM17 / CCMP2709)</name>
    <name type="common">Picoplanktonic green alga</name>
    <dbReference type="NCBI Taxonomy" id="296587"/>
    <lineage>
        <taxon>Eukaryota</taxon>
        <taxon>Viridiplantae</taxon>
        <taxon>Chlorophyta</taxon>
        <taxon>Mamiellophyceae</taxon>
        <taxon>Mamiellales</taxon>
        <taxon>Mamiellaceae</taxon>
        <taxon>Micromonas</taxon>
    </lineage>
</organism>
<dbReference type="InterPro" id="IPR013083">
    <property type="entry name" value="Znf_RING/FYVE/PHD"/>
</dbReference>
<keyword evidence="7" id="KW-1185">Reference proteome</keyword>
<accession>C1EH46</accession>
<dbReference type="PANTHER" id="PTHR45865:SF1">
    <property type="entry name" value="E3 UBIQUITIN-PROTEIN LIGASE SHPRH"/>
    <property type="match status" value="1"/>
</dbReference>
<dbReference type="GO" id="GO:0005524">
    <property type="term" value="F:ATP binding"/>
    <property type="evidence" value="ECO:0007669"/>
    <property type="project" value="InterPro"/>
</dbReference>
<evidence type="ECO:0000256" key="2">
    <source>
        <dbReference type="ARBA" id="ARBA00022801"/>
    </source>
</evidence>
<feature type="region of interest" description="Disordered" evidence="4">
    <location>
        <begin position="1656"/>
        <end position="1684"/>
    </location>
</feature>
<dbReference type="RefSeq" id="XP_002506184.1">
    <property type="nucleotide sequence ID" value="XM_002506138.1"/>
</dbReference>
<dbReference type="GO" id="GO:0016787">
    <property type="term" value="F:hydrolase activity"/>
    <property type="evidence" value="ECO:0007669"/>
    <property type="project" value="UniProtKB-KW"/>
</dbReference>
<dbReference type="eggNOG" id="KOG1001">
    <property type="taxonomic scope" value="Eukaryota"/>
</dbReference>
<dbReference type="InterPro" id="IPR001650">
    <property type="entry name" value="Helicase_C-like"/>
</dbReference>
<feature type="compositionally biased region" description="Acidic residues" evidence="4">
    <location>
        <begin position="477"/>
        <end position="486"/>
    </location>
</feature>
<dbReference type="GO" id="GO:0000209">
    <property type="term" value="P:protein polyubiquitination"/>
    <property type="evidence" value="ECO:0007669"/>
    <property type="project" value="TreeGrafter"/>
</dbReference>
<dbReference type="InterPro" id="IPR001841">
    <property type="entry name" value="Znf_RING"/>
</dbReference>
<dbReference type="GO" id="GO:0005634">
    <property type="term" value="C:nucleus"/>
    <property type="evidence" value="ECO:0007669"/>
    <property type="project" value="TreeGrafter"/>
</dbReference>
<proteinExistence type="inferred from homology"/>
<gene>
    <name evidence="6" type="ORF">MICPUN_64101</name>
</gene>
<keyword evidence="3" id="KW-0863">Zinc-finger</keyword>
<dbReference type="Gene3D" id="3.40.50.10810">
    <property type="entry name" value="Tandem AAA-ATPase domain"/>
    <property type="match status" value="1"/>
</dbReference>
<evidence type="ECO:0000256" key="1">
    <source>
        <dbReference type="ARBA" id="ARBA00008438"/>
    </source>
</evidence>
<feature type="compositionally biased region" description="Basic and acidic residues" evidence="4">
    <location>
        <begin position="1408"/>
        <end position="1424"/>
    </location>
</feature>
<feature type="region of interest" description="Disordered" evidence="4">
    <location>
        <begin position="571"/>
        <end position="594"/>
    </location>
</feature>
<keyword evidence="2" id="KW-0378">Hydrolase</keyword>
<dbReference type="GO" id="GO:0061630">
    <property type="term" value="F:ubiquitin protein ligase activity"/>
    <property type="evidence" value="ECO:0007669"/>
    <property type="project" value="TreeGrafter"/>
</dbReference>
<evidence type="ECO:0000256" key="3">
    <source>
        <dbReference type="PROSITE-ProRule" id="PRU00175"/>
    </source>
</evidence>
<dbReference type="CDD" id="cd18008">
    <property type="entry name" value="DEXDc_SHPRH-like"/>
    <property type="match status" value="1"/>
</dbReference>
<dbReference type="EMBL" id="CP001332">
    <property type="protein sequence ID" value="ACO67442.1"/>
    <property type="molecule type" value="Genomic_DNA"/>
</dbReference>
<sequence length="1741" mass="185215">MGGRKRAEPQRLVPGDGAAAAKRVKKEEVKAEVKVEPGVDEPIDLTGVSDSDPDDDAKLADSLRGGPRTIVDAPLYPPTIAFDDPFHPRGVPVRCPPDWHTVDGANAAAERIRNEVRLLGVATLTLASAPGEAHARATLASLAAGVRASKRTVRKNYRGPAGVETWNDVGEPGSARGTSVPVGKLAECVSAGILDVAEPHGLPLLHALAGGQHPVTSPWKVPLTRCVCLLEAVSDAPANPPGAVGGSHEGETESSQSTAVKVELAVYASRLMFEMIADDGVRLIVSHLAPPVPVAKALETEVLRPARFYVDAAVAGADTAGAGPFTLPGLLAAAVSDGYDECPTPPNLALPLMDFQRQTLAWMRDKERSERGLNGVFWEERRWADGGKYWYFPLAGELRLSEPPLVRGGMLSEEMGLGKTLEVLALVSADADAARAAVEAKTAAAKEEPPEAEEEEEGEEGEEDRLNGKGSRNADHPDEDEDEDDAEERRQREEEDRDGLIPSRATLIIVPPPLLRQWEAECAKCVRPGTMKIGIHSGRGRGGRGAPRQVSERELASKLADNDVVLATYPSLQKEAKKRRRETGTGDGASAPRNERAQKILSRVSWRRVVLDECQMVRSSTTQLAVACRCLVADFRWMVSGTPLHGGVDDLNGELAFLGVWPFCLSDQTDGFWAHRVGRPWAAKDPDALPLLHALLRGVIVRHTKAQRRIVDGTPLLTLPRASRVWRPVVHGYEPGDASERFVCAFLEHHAAAAARGALATLQTAWLAGEYQGSSRATQARLLAQRLLRLVRGATTSATLVRSRLRDVDQALRAAATAPGGVGGAGHGDGVNGRGAGGLRNRGLAGTVDVSAAEAAADADFCRVRALPAGAALVELMTARDAQEVRVARQGDASGASGAALSAFQLRNRDMHTFEASVQAWRGTSREYADAGGSDLAHKLAAVCGNVFKLLAKGDERAPGREGITCGTAANVAKERATRQRQKRLLAHAGLHALQHAFPGRLNDLCGCNWSPCPCSRRIKSSDDPSCCEALEAHRALSDRENKSGRVKEAVKIARSVAAAATEAIADARAPLPKLRWLLAVELITSGAAFRLFREHGQPPETLRFIDDDFNDVDANALGSLTNLSEAVVEDRRRLGVRFLRRALLADALAAPVRSADADVETRRARAQARDPTTNKPTRAIRDAPEEDQLALERARAAKRDAEARLRDELPGGCRPVGGALVLAVPAASPAYSGAGGPLSALAVAATLRDAIAAHSQHANRLANEVGSLLPYLRALRAAGEAGADWTSLDHATVQQSGFDLLNEVMAGKAPQCCICVQPAVHPCIARCMHLACTRCMVTWYHAAPLHGGGASSAPPCPLCRKPFTIDELIRLIPPAEEEDVNGEEEDEEGKGTEARAGGSKERRRRRNGEERNDAREEPARNDAVEVHGAVVRFTPAARPSEFSRLPLPDGENPADYRDGRYPALSMDGGRFLAHLHRASMRQSPKMSALVRDLREALAAPGGSGKAVVFSQLRDALAHAEQVLRWEGIGCESVGVHNRGGGVNGGTNGGTNGGGTNGSNNGSGEGAIARFRDDPATQVLLLHAGSAAAGLTLTQADLVVLLEPFLSPGDEAQAANRVHRIGQTRPVRCVTYFVEGTVEERLLAFRTRQREFGAEFGGGDGTVVGSIPGDGDDDGDDPEGDGERADRLAVTRDGGDLGLGGGSIGRRTFERMRFVFGIGDGRSTAEGATARGADVVDLANE</sequence>
<dbReference type="InterPro" id="IPR000330">
    <property type="entry name" value="SNF2_N"/>
</dbReference>
<feature type="region of interest" description="Disordered" evidence="4">
    <location>
        <begin position="1373"/>
        <end position="1424"/>
    </location>
</feature>
<feature type="compositionally biased region" description="Acidic residues" evidence="4">
    <location>
        <begin position="1376"/>
        <end position="1389"/>
    </location>
</feature>
<evidence type="ECO:0000313" key="7">
    <source>
        <dbReference type="Proteomes" id="UP000002009"/>
    </source>
</evidence>
<dbReference type="Pfam" id="PF00271">
    <property type="entry name" value="Helicase_C"/>
    <property type="match status" value="1"/>
</dbReference>
<feature type="region of interest" description="Disordered" evidence="4">
    <location>
        <begin position="439"/>
        <end position="504"/>
    </location>
</feature>
<dbReference type="Gene3D" id="3.30.40.10">
    <property type="entry name" value="Zinc/RING finger domain, C3HC4 (zinc finger)"/>
    <property type="match status" value="1"/>
</dbReference>
<dbReference type="PROSITE" id="PS50089">
    <property type="entry name" value="ZF_RING_2"/>
    <property type="match status" value="1"/>
</dbReference>
<dbReference type="InterPro" id="IPR052583">
    <property type="entry name" value="ATP-helicase/E3_Ub-Ligase"/>
</dbReference>
<feature type="compositionally biased region" description="Acidic residues" evidence="4">
    <location>
        <begin position="1670"/>
        <end position="1680"/>
    </location>
</feature>
<keyword evidence="3" id="KW-0479">Metal-binding</keyword>
<dbReference type="SMART" id="SM00487">
    <property type="entry name" value="DEXDc"/>
    <property type="match status" value="1"/>
</dbReference>
<dbReference type="OrthoDB" id="568332at2759"/>
<dbReference type="InterPro" id="IPR027417">
    <property type="entry name" value="P-loop_NTPase"/>
</dbReference>
<dbReference type="InterPro" id="IPR038718">
    <property type="entry name" value="SNF2-like_sf"/>
</dbReference>
<evidence type="ECO:0000259" key="5">
    <source>
        <dbReference type="PROSITE" id="PS50089"/>
    </source>
</evidence>
<keyword evidence="3" id="KW-0862">Zinc</keyword>
<dbReference type="SUPFAM" id="SSF57850">
    <property type="entry name" value="RING/U-box"/>
    <property type="match status" value="1"/>
</dbReference>
<dbReference type="InterPro" id="IPR014001">
    <property type="entry name" value="Helicase_ATP-bd"/>
</dbReference>
<feature type="compositionally biased region" description="Basic and acidic residues" evidence="4">
    <location>
        <begin position="25"/>
        <end position="37"/>
    </location>
</feature>
<feature type="region of interest" description="Disordered" evidence="4">
    <location>
        <begin position="1"/>
        <end position="61"/>
    </location>
</feature>
<dbReference type="Gene3D" id="3.40.50.300">
    <property type="entry name" value="P-loop containing nucleotide triphosphate hydrolases"/>
    <property type="match status" value="1"/>
</dbReference>
<dbReference type="Proteomes" id="UP000002009">
    <property type="component" value="Chromosome 14"/>
</dbReference>
<dbReference type="GO" id="GO:0006974">
    <property type="term" value="P:DNA damage response"/>
    <property type="evidence" value="ECO:0007669"/>
    <property type="project" value="TreeGrafter"/>
</dbReference>
<dbReference type="eggNOG" id="KOG1002">
    <property type="taxonomic scope" value="Eukaryota"/>
</dbReference>
<dbReference type="Pfam" id="PF00176">
    <property type="entry name" value="SNF2-rel_dom"/>
    <property type="match status" value="1"/>
</dbReference>
<evidence type="ECO:0000256" key="4">
    <source>
        <dbReference type="SAM" id="MobiDB-lite"/>
    </source>
</evidence>
<dbReference type="SMART" id="SM00490">
    <property type="entry name" value="HELICc"/>
    <property type="match status" value="1"/>
</dbReference>
<feature type="region of interest" description="Disordered" evidence="4">
    <location>
        <begin position="1542"/>
        <end position="1568"/>
    </location>
</feature>
<dbReference type="GeneID" id="8248907"/>
<feature type="compositionally biased region" description="Acidic residues" evidence="4">
    <location>
        <begin position="450"/>
        <end position="463"/>
    </location>
</feature>
<protein>
    <submittedName>
        <fullName evidence="6">SNF2 super family</fullName>
    </submittedName>
</protein>
<reference evidence="6 7" key="1">
    <citation type="journal article" date="2009" name="Science">
        <title>Green evolution and dynamic adaptations revealed by genomes of the marine picoeukaryotes Micromonas.</title>
        <authorList>
            <person name="Worden A.Z."/>
            <person name="Lee J.H."/>
            <person name="Mock T."/>
            <person name="Rouze P."/>
            <person name="Simmons M.P."/>
            <person name="Aerts A.L."/>
            <person name="Allen A.E."/>
            <person name="Cuvelier M.L."/>
            <person name="Derelle E."/>
            <person name="Everett M.V."/>
            <person name="Foulon E."/>
            <person name="Grimwood J."/>
            <person name="Gundlach H."/>
            <person name="Henrissat B."/>
            <person name="Napoli C."/>
            <person name="McDonald S.M."/>
            <person name="Parker M.S."/>
            <person name="Rombauts S."/>
            <person name="Salamov A."/>
            <person name="Von Dassow P."/>
            <person name="Badger J.H."/>
            <person name="Coutinho P.M."/>
            <person name="Demir E."/>
            <person name="Dubchak I."/>
            <person name="Gentemann C."/>
            <person name="Eikrem W."/>
            <person name="Gready J.E."/>
            <person name="John U."/>
            <person name="Lanier W."/>
            <person name="Lindquist E.A."/>
            <person name="Lucas S."/>
            <person name="Mayer K.F."/>
            <person name="Moreau H."/>
            <person name="Not F."/>
            <person name="Otillar R."/>
            <person name="Panaud O."/>
            <person name="Pangilinan J."/>
            <person name="Paulsen I."/>
            <person name="Piegu B."/>
            <person name="Poliakov A."/>
            <person name="Robbens S."/>
            <person name="Schmutz J."/>
            <person name="Toulza E."/>
            <person name="Wyss T."/>
            <person name="Zelensky A."/>
            <person name="Zhou K."/>
            <person name="Armbrust E.V."/>
            <person name="Bhattacharya D."/>
            <person name="Goodenough U.W."/>
            <person name="Van de Peer Y."/>
            <person name="Grigoriev I.V."/>
        </authorList>
    </citation>
    <scope>NUCLEOTIDE SEQUENCE [LARGE SCALE GENOMIC DNA]</scope>
    <source>
        <strain evidence="7">RCC299 / NOUM17</strain>
    </source>
</reference>
<dbReference type="InParanoid" id="C1EH46"/>
<comment type="similarity">
    <text evidence="1">Belongs to the SNF2/RAD54 helicase family. RAD16 subfamily.</text>
</comment>
<feature type="compositionally biased region" description="Basic and acidic residues" evidence="4">
    <location>
        <begin position="464"/>
        <end position="476"/>
    </location>
</feature>
<dbReference type="InterPro" id="IPR049730">
    <property type="entry name" value="SNF2/RAD54-like_C"/>
</dbReference>
<dbReference type="SUPFAM" id="SSF52540">
    <property type="entry name" value="P-loop containing nucleoside triphosphate hydrolases"/>
    <property type="match status" value="2"/>
</dbReference>
<dbReference type="GO" id="GO:0008270">
    <property type="term" value="F:zinc ion binding"/>
    <property type="evidence" value="ECO:0007669"/>
    <property type="project" value="UniProtKB-KW"/>
</dbReference>
<feature type="compositionally biased region" description="Gly residues" evidence="4">
    <location>
        <begin position="1542"/>
        <end position="1565"/>
    </location>
</feature>
<dbReference type="STRING" id="296587.C1EH46"/>
<dbReference type="PANTHER" id="PTHR45865">
    <property type="entry name" value="E3 UBIQUITIN-PROTEIN LIGASE SHPRH FAMILY MEMBER"/>
    <property type="match status" value="1"/>
</dbReference>